<organism evidence="1 2">
    <name type="scientific">Lachnotalea glycerini</name>
    <dbReference type="NCBI Taxonomy" id="1763509"/>
    <lineage>
        <taxon>Bacteria</taxon>
        <taxon>Bacillati</taxon>
        <taxon>Bacillota</taxon>
        <taxon>Clostridia</taxon>
        <taxon>Lachnospirales</taxon>
        <taxon>Lachnospiraceae</taxon>
        <taxon>Lachnotalea</taxon>
    </lineage>
</organism>
<proteinExistence type="predicted"/>
<dbReference type="OrthoDB" id="1908369at2"/>
<name>A0A371J7X7_9FIRM</name>
<keyword evidence="2" id="KW-1185">Reference proteome</keyword>
<gene>
    <name evidence="1" type="ORF">CG710_019100</name>
</gene>
<dbReference type="AlphaFoldDB" id="A0A371J7X7"/>
<evidence type="ECO:0000313" key="1">
    <source>
        <dbReference type="EMBL" id="RDY28854.1"/>
    </source>
</evidence>
<dbReference type="RefSeq" id="WP_094378567.1">
    <property type="nucleotide sequence ID" value="NZ_NOKA02000076.1"/>
</dbReference>
<dbReference type="EMBL" id="NOKA02000076">
    <property type="protein sequence ID" value="RDY28854.1"/>
    <property type="molecule type" value="Genomic_DNA"/>
</dbReference>
<sequence length="405" mass="47266">MKLMEKYTGRRLDVQMSNDNNQQKPFIFMQKPYMNIDRLVETMALNWKEGRQAVFSGKIRDHFKHTNKEITLCSSNAEKDFHANSKDGNIIFWKWIYKASKVERLYWEGKDYGNLPELISLLKKSTLSSDKELEQLLGMLVKEKLLSSYIVNATQKTSVVENVKLIEKYYNRQNSRFDRKKLTTLLYVVLSENKSFDYDLKNYNNIKDLSDYLQGLADSSMGKLQSKTKALFLDDYNLNPYFEGWLMNIGRIKEVSLWNEKFQVGKAKGVNDIDMDEVTEDDIIVAQKANTEDFMRDIKGFESEFLNLLTKYPESINDKRQFLGLLKDYFPQNPMQINLINSLHTMEIVKAIKEADSLNTTFLYRFVKKLSDEQGIRKEAATWAVSLWCVSYGERVLGIPCEISI</sequence>
<comment type="caution">
    <text evidence="1">The sequence shown here is derived from an EMBL/GenBank/DDBJ whole genome shotgun (WGS) entry which is preliminary data.</text>
</comment>
<reference evidence="1 2" key="1">
    <citation type="journal article" date="2017" name="Genome Announc.">
        <title>Draft Genome Sequence of a Sporulating and Motile Strain of Lachnotalea glycerini Isolated from Water in Quebec City, Canada.</title>
        <authorList>
            <person name="Maheux A.F."/>
            <person name="Boudreau D.K."/>
            <person name="Berube E."/>
            <person name="Boissinot M."/>
            <person name="Raymond F."/>
            <person name="Brodeur S."/>
            <person name="Corbeil J."/>
            <person name="Isabel S."/>
            <person name="Omar R.F."/>
            <person name="Bergeron M.G."/>
        </authorList>
    </citation>
    <scope>NUCLEOTIDE SEQUENCE [LARGE SCALE GENOMIC DNA]</scope>
    <source>
        <strain evidence="1 2">CCRI-19302</strain>
    </source>
</reference>
<protein>
    <submittedName>
        <fullName evidence="1">Uncharacterized protein</fullName>
    </submittedName>
</protein>
<accession>A0A371J7X7</accession>
<evidence type="ECO:0000313" key="2">
    <source>
        <dbReference type="Proteomes" id="UP000216411"/>
    </source>
</evidence>
<dbReference type="Proteomes" id="UP000216411">
    <property type="component" value="Unassembled WGS sequence"/>
</dbReference>